<organism evidence="1 2">
    <name type="scientific">Protopolystoma xenopodis</name>
    <dbReference type="NCBI Taxonomy" id="117903"/>
    <lineage>
        <taxon>Eukaryota</taxon>
        <taxon>Metazoa</taxon>
        <taxon>Spiralia</taxon>
        <taxon>Lophotrochozoa</taxon>
        <taxon>Platyhelminthes</taxon>
        <taxon>Monogenea</taxon>
        <taxon>Polyopisthocotylea</taxon>
        <taxon>Polystomatidea</taxon>
        <taxon>Polystomatidae</taxon>
        <taxon>Protopolystoma</taxon>
    </lineage>
</organism>
<sequence>MCTKISGEKAITALLEVLELEGDILEAEWIRQESLRRLINLTISTTHFSFCGNIYEQISGLPMGYSLTSFDKCIHGQIGEGIREVTASTKSANAIPGRLLCTLVAW</sequence>
<gene>
    <name evidence="1" type="ORF">PXEA_LOCUS8566</name>
</gene>
<evidence type="ECO:0000313" key="2">
    <source>
        <dbReference type="Proteomes" id="UP000784294"/>
    </source>
</evidence>
<dbReference type="OrthoDB" id="10058657at2759"/>
<name>A0A448WM48_9PLAT</name>
<evidence type="ECO:0000313" key="1">
    <source>
        <dbReference type="EMBL" id="VEL15126.1"/>
    </source>
</evidence>
<comment type="caution">
    <text evidence="1">The sequence shown here is derived from an EMBL/GenBank/DDBJ whole genome shotgun (WGS) entry which is preliminary data.</text>
</comment>
<proteinExistence type="predicted"/>
<dbReference type="EMBL" id="CAAALY010023524">
    <property type="protein sequence ID" value="VEL15126.1"/>
    <property type="molecule type" value="Genomic_DNA"/>
</dbReference>
<keyword evidence="2" id="KW-1185">Reference proteome</keyword>
<protein>
    <submittedName>
        <fullName evidence="1">Uncharacterized protein</fullName>
    </submittedName>
</protein>
<accession>A0A448WM48</accession>
<dbReference type="AlphaFoldDB" id="A0A448WM48"/>
<dbReference type="Proteomes" id="UP000784294">
    <property type="component" value="Unassembled WGS sequence"/>
</dbReference>
<reference evidence="1" key="1">
    <citation type="submission" date="2018-11" db="EMBL/GenBank/DDBJ databases">
        <authorList>
            <consortium name="Pathogen Informatics"/>
        </authorList>
    </citation>
    <scope>NUCLEOTIDE SEQUENCE</scope>
</reference>